<evidence type="ECO:0000313" key="4">
    <source>
        <dbReference type="EMBL" id="CAF4029525.1"/>
    </source>
</evidence>
<gene>
    <name evidence="3" type="ORF">IZO911_LOCUS14806</name>
    <name evidence="4" type="ORF">KXQ929_LOCUS30202</name>
</gene>
<dbReference type="InterPro" id="IPR000157">
    <property type="entry name" value="TIR_dom"/>
</dbReference>
<evidence type="ECO:0000259" key="2">
    <source>
        <dbReference type="Pfam" id="PF13676"/>
    </source>
</evidence>
<dbReference type="InterPro" id="IPR035897">
    <property type="entry name" value="Toll_tir_struct_dom_sf"/>
</dbReference>
<reference evidence="4" key="1">
    <citation type="submission" date="2021-02" db="EMBL/GenBank/DDBJ databases">
        <authorList>
            <person name="Nowell W R."/>
        </authorList>
    </citation>
    <scope>NUCLEOTIDE SEQUENCE</scope>
</reference>
<accession>A0A819QDA6</accession>
<evidence type="ECO:0000313" key="5">
    <source>
        <dbReference type="Proteomes" id="UP000663868"/>
    </source>
</evidence>
<proteinExistence type="predicted"/>
<dbReference type="EMBL" id="CAJNOE010000125">
    <property type="protein sequence ID" value="CAF0947642.1"/>
    <property type="molecule type" value="Genomic_DNA"/>
</dbReference>
<dbReference type="EMBL" id="CAJOBB010003247">
    <property type="protein sequence ID" value="CAF4029525.1"/>
    <property type="molecule type" value="Genomic_DNA"/>
</dbReference>
<sequence length="287" mass="33617">MISYCWAEKKLCKDIFEKLKSKDYRIWFDERQMHGNSLTAMASAIENSECIIICMSENYQKSNACHHEAEYAYVRQRRIVPLVVQPKYKAQGWLGFIIGAKIYVDFTKTEFDKAFDMLEGEMKYDEKAVESMTPMNTSKSDDKKIESKKKDDIRTQPTVDPTENKVDTKRTISTMHENKRINEWTSDDVISWCHIHNLLIFSRLLEHYDGSNLLRLYNISKTNGDNETFRLLQDDCQRIAGNNQIKLTFTEFVRFQSELDKIIEREMQSNKPPSEKTTKSAKSCLLL</sequence>
<feature type="region of interest" description="Disordered" evidence="1">
    <location>
        <begin position="130"/>
        <end position="164"/>
    </location>
</feature>
<dbReference type="SUPFAM" id="SSF52200">
    <property type="entry name" value="Toll/Interleukin receptor TIR domain"/>
    <property type="match status" value="1"/>
</dbReference>
<evidence type="ECO:0000256" key="1">
    <source>
        <dbReference type="SAM" id="MobiDB-lite"/>
    </source>
</evidence>
<dbReference type="Proteomes" id="UP000663868">
    <property type="component" value="Unassembled WGS sequence"/>
</dbReference>
<dbReference type="Pfam" id="PF13676">
    <property type="entry name" value="TIR_2"/>
    <property type="match status" value="1"/>
</dbReference>
<dbReference type="PANTHER" id="PTHR46270">
    <property type="entry name" value="ARMADILLO-TYPE FOLD-RELATED"/>
    <property type="match status" value="1"/>
</dbReference>
<feature type="compositionally biased region" description="Basic and acidic residues" evidence="1">
    <location>
        <begin position="268"/>
        <end position="278"/>
    </location>
</feature>
<organism evidence="4 5">
    <name type="scientific">Adineta steineri</name>
    <dbReference type="NCBI Taxonomy" id="433720"/>
    <lineage>
        <taxon>Eukaryota</taxon>
        <taxon>Metazoa</taxon>
        <taxon>Spiralia</taxon>
        <taxon>Gnathifera</taxon>
        <taxon>Rotifera</taxon>
        <taxon>Eurotatoria</taxon>
        <taxon>Bdelloidea</taxon>
        <taxon>Adinetida</taxon>
        <taxon>Adinetidae</taxon>
        <taxon>Adineta</taxon>
    </lineage>
</organism>
<dbReference type="Gene3D" id="3.40.50.10140">
    <property type="entry name" value="Toll/interleukin-1 receptor homology (TIR) domain"/>
    <property type="match status" value="1"/>
</dbReference>
<feature type="compositionally biased region" description="Basic and acidic residues" evidence="1">
    <location>
        <begin position="139"/>
        <end position="154"/>
    </location>
</feature>
<feature type="domain" description="TIR" evidence="2">
    <location>
        <begin position="1"/>
        <end position="117"/>
    </location>
</feature>
<dbReference type="GO" id="GO:0007165">
    <property type="term" value="P:signal transduction"/>
    <property type="evidence" value="ECO:0007669"/>
    <property type="project" value="InterPro"/>
</dbReference>
<name>A0A819QDA6_9BILA</name>
<dbReference type="Proteomes" id="UP000663860">
    <property type="component" value="Unassembled WGS sequence"/>
</dbReference>
<dbReference type="PANTHER" id="PTHR46270:SF2">
    <property type="entry name" value="TIR DOMAIN-CONTAINING PROTEIN"/>
    <property type="match status" value="1"/>
</dbReference>
<protein>
    <recommendedName>
        <fullName evidence="2">TIR domain-containing protein</fullName>
    </recommendedName>
</protein>
<dbReference type="AlphaFoldDB" id="A0A819QDA6"/>
<comment type="caution">
    <text evidence="4">The sequence shown here is derived from an EMBL/GenBank/DDBJ whole genome shotgun (WGS) entry which is preliminary data.</text>
</comment>
<feature type="region of interest" description="Disordered" evidence="1">
    <location>
        <begin position="268"/>
        <end position="287"/>
    </location>
</feature>
<evidence type="ECO:0000313" key="3">
    <source>
        <dbReference type="EMBL" id="CAF0947642.1"/>
    </source>
</evidence>